<evidence type="ECO:0008006" key="3">
    <source>
        <dbReference type="Google" id="ProtNLM"/>
    </source>
</evidence>
<dbReference type="OrthoDB" id="10053431at2759"/>
<dbReference type="Pfam" id="PF12239">
    <property type="entry name" value="DUF3605"/>
    <property type="match status" value="1"/>
</dbReference>
<reference evidence="1 2" key="1">
    <citation type="journal article" date="2016" name="Proc. Natl. Acad. Sci. U.S.A.">
        <title>Comparative genomics of biotechnologically important yeasts.</title>
        <authorList>
            <person name="Riley R."/>
            <person name="Haridas S."/>
            <person name="Wolfe K.H."/>
            <person name="Lopes M.R."/>
            <person name="Hittinger C.T."/>
            <person name="Goeker M."/>
            <person name="Salamov A.A."/>
            <person name="Wisecaver J.H."/>
            <person name="Long T.M."/>
            <person name="Calvey C.H."/>
            <person name="Aerts A.L."/>
            <person name="Barry K.W."/>
            <person name="Choi C."/>
            <person name="Clum A."/>
            <person name="Coughlan A.Y."/>
            <person name="Deshpande S."/>
            <person name="Douglass A.P."/>
            <person name="Hanson S.J."/>
            <person name="Klenk H.-P."/>
            <person name="LaButti K.M."/>
            <person name="Lapidus A."/>
            <person name="Lindquist E.A."/>
            <person name="Lipzen A.M."/>
            <person name="Meier-Kolthoff J.P."/>
            <person name="Ohm R.A."/>
            <person name="Otillar R.P."/>
            <person name="Pangilinan J.L."/>
            <person name="Peng Y."/>
            <person name="Rokas A."/>
            <person name="Rosa C.A."/>
            <person name="Scheuner C."/>
            <person name="Sibirny A.A."/>
            <person name="Slot J.C."/>
            <person name="Stielow J.B."/>
            <person name="Sun H."/>
            <person name="Kurtzman C.P."/>
            <person name="Blackwell M."/>
            <person name="Grigoriev I.V."/>
            <person name="Jeffries T.W."/>
        </authorList>
    </citation>
    <scope>NUCLEOTIDE SEQUENCE [LARGE SCALE GENOMIC DNA]</scope>
    <source>
        <strain evidence="2">ATCC 58044 / CBS 1984 / NCYC 433 / NRRL Y-366-8</strain>
    </source>
</reference>
<protein>
    <recommendedName>
        <fullName evidence="3">N-acetylglucosamine-induced protein 1</fullName>
    </recommendedName>
</protein>
<gene>
    <name evidence="1" type="ORF">WICANDRAFT_102701</name>
</gene>
<dbReference type="AlphaFoldDB" id="A0A1E3P8Z2"/>
<dbReference type="Proteomes" id="UP000094112">
    <property type="component" value="Unassembled WGS sequence"/>
</dbReference>
<dbReference type="GO" id="GO:0006044">
    <property type="term" value="P:N-acetylglucosamine metabolic process"/>
    <property type="evidence" value="ECO:0007669"/>
    <property type="project" value="TreeGrafter"/>
</dbReference>
<dbReference type="GO" id="GO:0005737">
    <property type="term" value="C:cytoplasm"/>
    <property type="evidence" value="ECO:0007669"/>
    <property type="project" value="TreeGrafter"/>
</dbReference>
<proteinExistence type="predicted"/>
<dbReference type="PANTHER" id="PTHR35020">
    <property type="entry name" value="N-ACETYLGLUCOSAMINE-INDUCED PROTEIN 1"/>
    <property type="match status" value="1"/>
</dbReference>
<keyword evidence="2" id="KW-1185">Reference proteome</keyword>
<dbReference type="EMBL" id="KV454208">
    <property type="protein sequence ID" value="ODQ61838.1"/>
    <property type="molecule type" value="Genomic_DNA"/>
</dbReference>
<dbReference type="PANTHER" id="PTHR35020:SF2">
    <property type="entry name" value="N-ACETYLGLUCOSAMINE-INDUCED PROTEIN 1"/>
    <property type="match status" value="1"/>
</dbReference>
<organism evidence="1 2">
    <name type="scientific">Wickerhamomyces anomalus (strain ATCC 58044 / CBS 1984 / NCYC 433 / NRRL Y-366-8)</name>
    <name type="common">Yeast</name>
    <name type="synonym">Hansenula anomala</name>
    <dbReference type="NCBI Taxonomy" id="683960"/>
    <lineage>
        <taxon>Eukaryota</taxon>
        <taxon>Fungi</taxon>
        <taxon>Dikarya</taxon>
        <taxon>Ascomycota</taxon>
        <taxon>Saccharomycotina</taxon>
        <taxon>Saccharomycetes</taxon>
        <taxon>Phaffomycetales</taxon>
        <taxon>Wickerhamomycetaceae</taxon>
        <taxon>Wickerhamomyces</taxon>
    </lineage>
</organism>
<sequence>MNPVNQDTSIVREEPISWEEVCQIIKTNHLERLKRSKSKLAEYKRFKDYLKENNISSTAILLGDDLQWAKVDSNHQILETYLEARSDKLLRDPRDLKIIENRFPYNFESNISHLLVWTKVPIESDPTSPRGDISTYTRKLINKYIWNTFVKGLGIPESNIIWFRNWHALQSIRELSHIHVLIKDLSPEQLSRIKGTPGVPLSDDDYIELAQL</sequence>
<dbReference type="STRING" id="683960.A0A1E3P8Z2"/>
<name>A0A1E3P8Z2_WICAA</name>
<accession>A0A1E3P8Z2</accession>
<dbReference type="GeneID" id="30197609"/>
<evidence type="ECO:0000313" key="2">
    <source>
        <dbReference type="Proteomes" id="UP000094112"/>
    </source>
</evidence>
<dbReference type="RefSeq" id="XP_019041045.1">
    <property type="nucleotide sequence ID" value="XM_019180363.1"/>
</dbReference>
<evidence type="ECO:0000313" key="1">
    <source>
        <dbReference type="EMBL" id="ODQ61838.1"/>
    </source>
</evidence>
<dbReference type="InterPro" id="IPR022036">
    <property type="entry name" value="DUF3605"/>
</dbReference>